<accession>A0A445DMB3</accession>
<keyword evidence="1" id="KW-0472">Membrane</keyword>
<keyword evidence="1" id="KW-1133">Transmembrane helix</keyword>
<gene>
    <name evidence="2" type="ORF">Ahy_A03g010342</name>
</gene>
<protein>
    <submittedName>
        <fullName evidence="2">Uncharacterized protein</fullName>
    </submittedName>
</protein>
<keyword evidence="3" id="KW-1185">Reference proteome</keyword>
<sequence length="176" mass="20658">MIELRIPTKKTNTIHNGVLENTTFLLLDQPSGEANTTGTLINKIDEVAINAKTANWKAIVMFLILQFTNKRKLYHLIPIPRFRYKKNCNKKNIFWSFIMNLLILYDVLPTPFFLGMDRMFVFISEKDMLDHASSIIFRRIKSNQLIHTGYLCDRSSIDTNYINLYSYVLFSRIKIK</sequence>
<dbReference type="EMBL" id="SDMP01000003">
    <property type="protein sequence ID" value="RYR64212.1"/>
    <property type="molecule type" value="Genomic_DNA"/>
</dbReference>
<keyword evidence="1" id="KW-0812">Transmembrane</keyword>
<evidence type="ECO:0000313" key="2">
    <source>
        <dbReference type="EMBL" id="RYR64212.1"/>
    </source>
</evidence>
<dbReference type="AlphaFoldDB" id="A0A445DMB3"/>
<proteinExistence type="predicted"/>
<evidence type="ECO:0000313" key="3">
    <source>
        <dbReference type="Proteomes" id="UP000289738"/>
    </source>
</evidence>
<name>A0A445DMB3_ARAHY</name>
<reference evidence="2 3" key="1">
    <citation type="submission" date="2019-01" db="EMBL/GenBank/DDBJ databases">
        <title>Sequencing of cultivated peanut Arachis hypogaea provides insights into genome evolution and oil improvement.</title>
        <authorList>
            <person name="Chen X."/>
        </authorList>
    </citation>
    <scope>NUCLEOTIDE SEQUENCE [LARGE SCALE GENOMIC DNA]</scope>
    <source>
        <strain evidence="3">cv. Fuhuasheng</strain>
        <tissue evidence="2">Leaves</tissue>
    </source>
</reference>
<evidence type="ECO:0000256" key="1">
    <source>
        <dbReference type="SAM" id="Phobius"/>
    </source>
</evidence>
<comment type="caution">
    <text evidence="2">The sequence shown here is derived from an EMBL/GenBank/DDBJ whole genome shotgun (WGS) entry which is preliminary data.</text>
</comment>
<dbReference type="Proteomes" id="UP000289738">
    <property type="component" value="Chromosome A03"/>
</dbReference>
<feature type="transmembrane region" description="Helical" evidence="1">
    <location>
        <begin position="93"/>
        <end position="114"/>
    </location>
</feature>
<organism evidence="2 3">
    <name type="scientific">Arachis hypogaea</name>
    <name type="common">Peanut</name>
    <dbReference type="NCBI Taxonomy" id="3818"/>
    <lineage>
        <taxon>Eukaryota</taxon>
        <taxon>Viridiplantae</taxon>
        <taxon>Streptophyta</taxon>
        <taxon>Embryophyta</taxon>
        <taxon>Tracheophyta</taxon>
        <taxon>Spermatophyta</taxon>
        <taxon>Magnoliopsida</taxon>
        <taxon>eudicotyledons</taxon>
        <taxon>Gunneridae</taxon>
        <taxon>Pentapetalae</taxon>
        <taxon>rosids</taxon>
        <taxon>fabids</taxon>
        <taxon>Fabales</taxon>
        <taxon>Fabaceae</taxon>
        <taxon>Papilionoideae</taxon>
        <taxon>50 kb inversion clade</taxon>
        <taxon>dalbergioids sensu lato</taxon>
        <taxon>Dalbergieae</taxon>
        <taxon>Pterocarpus clade</taxon>
        <taxon>Arachis</taxon>
    </lineage>
</organism>